<sequence length="188" mass="20290">MVFILGVGCWGVFFWDWLLGVWVWWLVVFGVVRVGLWCCGGGWCGVGGGWVWRGVCRGGGFDGGFGFIGWVGGGVVDGVCVCCVVWFVGVVVWVCGWWVVGCGVGWFVGFYCMVEVEWGLWYGWVGGFVGVVLCGKFLMVYWFNGECCWGSCMRYGFRGMDDEVCGVCGVCVGGLVGCGGYGVFGVCG</sequence>
<dbReference type="AlphaFoldDB" id="A0AAV2KW76"/>
<keyword evidence="1" id="KW-1133">Transmembrane helix</keyword>
<evidence type="ECO:0000313" key="3">
    <source>
        <dbReference type="Proteomes" id="UP001497482"/>
    </source>
</evidence>
<name>A0AAV2KW76_KNICA</name>
<feature type="transmembrane region" description="Helical" evidence="1">
    <location>
        <begin position="34"/>
        <end position="55"/>
    </location>
</feature>
<feature type="transmembrane region" description="Helical" evidence="1">
    <location>
        <begin position="120"/>
        <end position="143"/>
    </location>
</feature>
<feature type="transmembrane region" description="Helical" evidence="1">
    <location>
        <begin position="67"/>
        <end position="100"/>
    </location>
</feature>
<evidence type="ECO:0000313" key="2">
    <source>
        <dbReference type="EMBL" id="CAL1594272.1"/>
    </source>
</evidence>
<accession>A0AAV2KW76</accession>
<gene>
    <name evidence="2" type="ORF">KC01_LOCUS23251</name>
</gene>
<dbReference type="Proteomes" id="UP001497482">
    <property type="component" value="Chromosome 20"/>
</dbReference>
<organism evidence="2 3">
    <name type="scientific">Knipowitschia caucasica</name>
    <name type="common">Caucasian dwarf goby</name>
    <name type="synonym">Pomatoschistus caucasicus</name>
    <dbReference type="NCBI Taxonomy" id="637954"/>
    <lineage>
        <taxon>Eukaryota</taxon>
        <taxon>Metazoa</taxon>
        <taxon>Chordata</taxon>
        <taxon>Craniata</taxon>
        <taxon>Vertebrata</taxon>
        <taxon>Euteleostomi</taxon>
        <taxon>Actinopterygii</taxon>
        <taxon>Neopterygii</taxon>
        <taxon>Teleostei</taxon>
        <taxon>Neoteleostei</taxon>
        <taxon>Acanthomorphata</taxon>
        <taxon>Gobiaria</taxon>
        <taxon>Gobiiformes</taxon>
        <taxon>Gobioidei</taxon>
        <taxon>Gobiidae</taxon>
        <taxon>Gobiinae</taxon>
        <taxon>Knipowitschia</taxon>
    </lineage>
</organism>
<proteinExistence type="predicted"/>
<feature type="transmembrane region" description="Helical" evidence="1">
    <location>
        <begin position="164"/>
        <end position="184"/>
    </location>
</feature>
<dbReference type="EMBL" id="OZ035842">
    <property type="protein sequence ID" value="CAL1594272.1"/>
    <property type="molecule type" value="Genomic_DNA"/>
</dbReference>
<keyword evidence="1" id="KW-0812">Transmembrane</keyword>
<feature type="transmembrane region" description="Helical" evidence="1">
    <location>
        <begin position="7"/>
        <end position="28"/>
    </location>
</feature>
<keyword evidence="1" id="KW-0472">Membrane</keyword>
<evidence type="ECO:0000256" key="1">
    <source>
        <dbReference type="SAM" id="Phobius"/>
    </source>
</evidence>
<protein>
    <submittedName>
        <fullName evidence="2">Uncharacterized protein</fullName>
    </submittedName>
</protein>
<reference evidence="2 3" key="1">
    <citation type="submission" date="2024-04" db="EMBL/GenBank/DDBJ databases">
        <authorList>
            <person name="Waldvogel A.-M."/>
            <person name="Schoenle A."/>
        </authorList>
    </citation>
    <scope>NUCLEOTIDE SEQUENCE [LARGE SCALE GENOMIC DNA]</scope>
</reference>
<keyword evidence="3" id="KW-1185">Reference proteome</keyword>